<protein>
    <submittedName>
        <fullName evidence="1">Uncharacterized protein</fullName>
    </submittedName>
</protein>
<name>A0A3N4JMF2_9PEZI</name>
<dbReference type="Proteomes" id="UP000276215">
    <property type="component" value="Unassembled WGS sequence"/>
</dbReference>
<dbReference type="AlphaFoldDB" id="A0A3N4JMF2"/>
<sequence length="54" mass="6479">PKEAFCILLYWLSYPDHLKYCLKIFGYSKTRLAVVFNDIIIYLVAEYTQTLVWD</sequence>
<gene>
    <name evidence="1" type="ORF">L873DRAFT_1745982</name>
</gene>
<accession>A0A3N4JMF2</accession>
<evidence type="ECO:0000313" key="2">
    <source>
        <dbReference type="Proteomes" id="UP000276215"/>
    </source>
</evidence>
<feature type="non-terminal residue" evidence="1">
    <location>
        <position position="1"/>
    </location>
</feature>
<reference evidence="1 2" key="1">
    <citation type="journal article" date="2018" name="Nat. Ecol. Evol.">
        <title>Pezizomycetes genomes reveal the molecular basis of ectomycorrhizal truffle lifestyle.</title>
        <authorList>
            <person name="Murat C."/>
            <person name="Payen T."/>
            <person name="Noel B."/>
            <person name="Kuo A."/>
            <person name="Morin E."/>
            <person name="Chen J."/>
            <person name="Kohler A."/>
            <person name="Krizsan K."/>
            <person name="Balestrini R."/>
            <person name="Da Silva C."/>
            <person name="Montanini B."/>
            <person name="Hainaut M."/>
            <person name="Levati E."/>
            <person name="Barry K.W."/>
            <person name="Belfiori B."/>
            <person name="Cichocki N."/>
            <person name="Clum A."/>
            <person name="Dockter R.B."/>
            <person name="Fauchery L."/>
            <person name="Guy J."/>
            <person name="Iotti M."/>
            <person name="Le Tacon F."/>
            <person name="Lindquist E.A."/>
            <person name="Lipzen A."/>
            <person name="Malagnac F."/>
            <person name="Mello A."/>
            <person name="Molinier V."/>
            <person name="Miyauchi S."/>
            <person name="Poulain J."/>
            <person name="Riccioni C."/>
            <person name="Rubini A."/>
            <person name="Sitrit Y."/>
            <person name="Splivallo R."/>
            <person name="Traeger S."/>
            <person name="Wang M."/>
            <person name="Zifcakova L."/>
            <person name="Wipf D."/>
            <person name="Zambonelli A."/>
            <person name="Paolocci F."/>
            <person name="Nowrousian M."/>
            <person name="Ottonello S."/>
            <person name="Baldrian P."/>
            <person name="Spatafora J.W."/>
            <person name="Henrissat B."/>
            <person name="Nagy L.G."/>
            <person name="Aury J.M."/>
            <person name="Wincker P."/>
            <person name="Grigoriev I.V."/>
            <person name="Bonfante P."/>
            <person name="Martin F.M."/>
        </authorList>
    </citation>
    <scope>NUCLEOTIDE SEQUENCE [LARGE SCALE GENOMIC DNA]</scope>
    <source>
        <strain evidence="1 2">120613-1</strain>
    </source>
</reference>
<proteinExistence type="predicted"/>
<keyword evidence="2" id="KW-1185">Reference proteome</keyword>
<evidence type="ECO:0000313" key="1">
    <source>
        <dbReference type="EMBL" id="RPA95054.1"/>
    </source>
</evidence>
<organism evidence="1 2">
    <name type="scientific">Choiromyces venosus 120613-1</name>
    <dbReference type="NCBI Taxonomy" id="1336337"/>
    <lineage>
        <taxon>Eukaryota</taxon>
        <taxon>Fungi</taxon>
        <taxon>Dikarya</taxon>
        <taxon>Ascomycota</taxon>
        <taxon>Pezizomycotina</taxon>
        <taxon>Pezizomycetes</taxon>
        <taxon>Pezizales</taxon>
        <taxon>Tuberaceae</taxon>
        <taxon>Choiromyces</taxon>
    </lineage>
</organism>
<dbReference type="EMBL" id="ML120430">
    <property type="protein sequence ID" value="RPA95054.1"/>
    <property type="molecule type" value="Genomic_DNA"/>
</dbReference>